<feature type="domain" description="TNFR-Cys" evidence="2">
    <location>
        <begin position="4579"/>
        <end position="4614"/>
    </location>
</feature>
<feature type="domain" description="TNFR-Cys" evidence="2">
    <location>
        <begin position="3560"/>
        <end position="3598"/>
    </location>
</feature>
<dbReference type="SMART" id="SM00208">
    <property type="entry name" value="TNFR"/>
    <property type="match status" value="10"/>
</dbReference>
<dbReference type="InterPro" id="IPR001368">
    <property type="entry name" value="TNFR/NGFR_Cys_rich_reg"/>
</dbReference>
<dbReference type="PANTHER" id="PTHR46104">
    <property type="entry name" value="GENE 9195-RELATED-RELATED"/>
    <property type="match status" value="1"/>
</dbReference>
<reference evidence="3" key="1">
    <citation type="submission" date="2018-11" db="EMBL/GenBank/DDBJ databases">
        <authorList>
            <person name="Alioto T."/>
            <person name="Alioto T."/>
        </authorList>
    </citation>
    <scope>NUCLEOTIDE SEQUENCE</scope>
</reference>
<feature type="signal peptide" evidence="1">
    <location>
        <begin position="1"/>
        <end position="23"/>
    </location>
</feature>
<keyword evidence="1" id="KW-0732">Signal</keyword>
<dbReference type="SMART" id="SM01411">
    <property type="entry name" value="Ephrin_rec_like"/>
    <property type="match status" value="91"/>
</dbReference>
<proteinExistence type="predicted"/>
<evidence type="ECO:0000256" key="1">
    <source>
        <dbReference type="SAM" id="SignalP"/>
    </source>
</evidence>
<feature type="domain" description="TNFR-Cys" evidence="2">
    <location>
        <begin position="5269"/>
        <end position="5304"/>
    </location>
</feature>
<feature type="non-terminal residue" evidence="3">
    <location>
        <position position="1"/>
    </location>
</feature>
<dbReference type="Gene3D" id="2.10.50.10">
    <property type="entry name" value="Tumor Necrosis Factor Receptor, subunit A, domain 2"/>
    <property type="match status" value="24"/>
</dbReference>
<comment type="caution">
    <text evidence="3">The sequence shown here is derived from an EMBL/GenBank/DDBJ whole genome shotgun (WGS) entry which is preliminary data.</text>
</comment>
<dbReference type="Proteomes" id="UP000596742">
    <property type="component" value="Unassembled WGS sequence"/>
</dbReference>
<accession>A0A8B6C482</accession>
<feature type="domain" description="TNFR-Cys" evidence="2">
    <location>
        <begin position="3301"/>
        <end position="3336"/>
    </location>
</feature>
<protein>
    <recommendedName>
        <fullName evidence="2">TNFR-Cys domain-containing protein</fullName>
    </recommendedName>
</protein>
<feature type="domain" description="TNFR-Cys" evidence="2">
    <location>
        <begin position="80"/>
        <end position="112"/>
    </location>
</feature>
<dbReference type="InterPro" id="IPR006150">
    <property type="entry name" value="Cys_repeat_1"/>
</dbReference>
<name>A0A8B6C482_MYTGA</name>
<organism evidence="3 4">
    <name type="scientific">Mytilus galloprovincialis</name>
    <name type="common">Mediterranean mussel</name>
    <dbReference type="NCBI Taxonomy" id="29158"/>
    <lineage>
        <taxon>Eukaryota</taxon>
        <taxon>Metazoa</taxon>
        <taxon>Spiralia</taxon>
        <taxon>Lophotrochozoa</taxon>
        <taxon>Mollusca</taxon>
        <taxon>Bivalvia</taxon>
        <taxon>Autobranchia</taxon>
        <taxon>Pteriomorphia</taxon>
        <taxon>Mytilida</taxon>
        <taxon>Mytiloidea</taxon>
        <taxon>Mytilidae</taxon>
        <taxon>Mytilinae</taxon>
        <taxon>Mytilus</taxon>
    </lineage>
</organism>
<dbReference type="OrthoDB" id="439917at2759"/>
<dbReference type="PANTHER" id="PTHR46104:SF1">
    <property type="entry name" value="GENE 9195-RELATED"/>
    <property type="match status" value="1"/>
</dbReference>
<evidence type="ECO:0000313" key="4">
    <source>
        <dbReference type="Proteomes" id="UP000596742"/>
    </source>
</evidence>
<feature type="domain" description="TNFR-Cys" evidence="2">
    <location>
        <begin position="633"/>
        <end position="665"/>
    </location>
</feature>
<dbReference type="EMBL" id="UYJE01001068">
    <property type="protein sequence ID" value="VDH98933.1"/>
    <property type="molecule type" value="Genomic_DNA"/>
</dbReference>
<keyword evidence="4" id="KW-1185">Reference proteome</keyword>
<feature type="chain" id="PRO_5032410839" description="TNFR-Cys domain-containing protein" evidence="1">
    <location>
        <begin position="24"/>
        <end position="5887"/>
    </location>
</feature>
<feature type="domain" description="TNFR-Cys" evidence="2">
    <location>
        <begin position="27"/>
        <end position="60"/>
    </location>
</feature>
<feature type="domain" description="TNFR-Cys" evidence="2">
    <location>
        <begin position="337"/>
        <end position="368"/>
    </location>
</feature>
<gene>
    <name evidence="3" type="ORF">MGAL_10B013969</name>
</gene>
<dbReference type="InterPro" id="IPR009030">
    <property type="entry name" value="Growth_fac_rcpt_cys_sf"/>
</dbReference>
<feature type="domain" description="TNFR-Cys" evidence="2">
    <location>
        <begin position="4878"/>
        <end position="4913"/>
    </location>
</feature>
<sequence>MICQDCQFICLSFVFSCPGGASAKTICTAGTYNPDPSKSASTDCLNCAAGEYSNAGATVCISCPKGHYCPSAGTGTPTSCAGGTYSLGGDDSCTPCPIGSYCPATDEGPRACAAGEHTASSNQQTCSQCPAGHRCPNQGAAVACPAGFYSNAGDGACSACAPGTYIGSTGSTTCDTCPEGKKCENATSIPTDCGAGYVAAAGSSTCTICNNNEVASTTQNICEQCPAGKQCTNPTATPVDCNPGEYALLGDAACTNCPAGSSCATTTAAPVVCPANQYSAAGAMSCTDCPAGYKCDTAASVPVKCALGEYSAAASMTCTTCSAGKYCPDEAAAETDCPDGFYAPAGQATCTACEPGKECSDKTQSTDCAAGTYSFGLQTSCTAAGAGYEVLDKSTSPNPCDPGEYNLAGSASNCTTCPGGSYCPVTTASPIACSAGYLSSPGATECVQCPAGYECPDSSDASQNKQCAAGWHSVAGDMACTPCTAGSYCFSVSSSVEIPCADGHYSLINSTVCTVCEAGKICPNKDGTGIQDCIAGTYSTAGQTVCTDCPAGHACPSTTTTQTDECPAGTYSIAKSTSCTPCPAGKACPTTSQAVEVVCDPGTYSLDNQTVCTQCPIGQECPDVDTNSTIKNCEPGYYSLGNQKECTLCDEGYECPHTTQGQTICQPGFYSAAGSTNCTGCESGYYCPEPEYSRRSECPPGTYSNGGATACSNCNEGYQCAMGSTSPSPADGLCPAGGWCDGKNFYRCEPGLYNQYNGSTDASACVACPPGYYCQGPGEVDYNNYPCPEGHYCLAGTTLSVQYPCPGGTYLDEMNATSVSLCKPCPEAKYCQQGSTTDGIDCPAGFFCVGNQASGFQNACPIGTYGPDIGYKNASECIACPAGFYCPAGTQSEPRTSPIPCEPGTYNPTEHTGHPLNCKACEKGFACPEINQTASTMPCKHGYFCPAGTIVDDQFPCPPGSYTNSTNLTSADECSTCPLGMYCDWASGWPDNPPQPCQPGFYCPLQTPSDSTYPCPSGTFSTASDLYDASQCTPCTQGYYCNGGESAVSGICPTGFYCPEGTRIATEFGCPNGTYNDGLGLYAESQCKNCTLGHYCEFAVYVPTECESGTYMPYGDDGSGNVLGTPAKRQFDCYDCPGGFNCPQGTGTTTPIDCTVGWYSEPGQSICQVCEIGHYCDNATTSEEAMLTDKRCTAGLYCVAGLTTLSDATPCSFGKYCLEATVEETNCPVGTVRKTVGAAAVTDCAPCDAGYYCLEGSSVPTGLCEKGYYCPTDITNTYGSVPALIGSYGSRQAQCPEGTYTDVEGTPDLASCKPCSAGYYCPIASSVETLCDRGYYCVANSSKPEPCPIGRYGNVSGLPSLESCPLCDPGQYCDAPGLLQPRAPCDPGYICILGATSSSPTDGVTGSLCPAGGYCVLGSYEAAPCPLGTYSNTSGAVNDYDCTDCDQGYYCSSVAGGAPTGQCWGGHFCNGSAKVPYQWETDPGHFAINGSTAQEECEIATFMPYHGYAECFECPPGAYCPNKAMTEFFICPAGKYCANGTYVPLDCPPGTFSDRENMTDILNCTDCPAGSFCQDRGSVNVTGPCKAGHICYGNALSDDPVYNNDTTGNKTIITYGDSCHPGYYCLAGTAVMTPCPRGTYNPDRGGTSESAACLPCDPGTYCNDTALTDVSGDCDAGYYCTTGSWIPDPVNSTEGDICPLYHICPTGSDAPQQCAIGYYANNTGLSVCTLCIAGYMCYPGVAPQICPQGYYCPASTNAQQLRQPKACPVATYGNREGLEAETDCTTCDGGYYCETTALTNVTGPIQAGHFSQYGSGVSTPGDDPGIISGVCPKGHYCPEQSSLPTSCPAGTYGFSIKLQSEGACTSCDGGYYCPSQNMTDKGPQCTAGYYCSAKSPEPTPVNETFGDICPAGSYCEIGSQGPTPCPAGYYTNQTGMASCYNCPVGHYCLVGTSSPEPCPMGYWCPINSELPYANPCPTGKYNNNTGQDQATDCTACPPGYYCETQGLAMPTGECNGGWYCIEGSEFAEPNVVAQGGECQAGNFCPNGSSTQTPCTPGYYCDNNGLSNETGLCSAGYYCNGRSSTPTPVGQAYGDVCPMGQYCPIGSPSGTNCPPGTYLNTTGSTDLSDCHTCLQGYYCAGYGNPAASGPCTVGYYCPTGMNITTPGEYTCPQGHYCPEGSHQPIRCDSGTYQDETEQGTCKVCPTGYFCDNVKAPVVLYNSSVCLEGYYCPNGTKYDNEYPCPTGTYSNYTGLQMESDCLLCPGGYYCDLQAQTDYSMICSAGYYCRQGAMTATPNQGTDADECPAGHYCPIQTTEPVKCPKGTYSNMTKLIAESECVNCTAGYYCGQLALLDPEGFCQERYYCPESSDLATFLDCPMGAYCPTGSAVPTLCPNGTYSNATNLKMSSECTICPGGYYCETEGLIIPTGLCGEGYYCPDGTIQKEPPLTFCPVGNYCPTGVSQPIPCRNQTENNHTHAIECYPCPAGFYCAISGQSEICPAGYYCPAGTGLDWKSCPRGTYSNVLGLYDESQCKPCPAGQFCDGEHLTTPSGDCSAGHWCMQGIDRDYPNGLNQSSLLNNTCYDDRELGYGGICFRGHYCPMATSYPIVCDNGTYANVEGLSSCDQCPMGYYCPQGTANYTDYPCPTGHYCPVSTKNWNQYPCNSGTFNNQTLRTASGDCLSCTGGYYCGQTGLSEPSGPCAAGFYCDGGSIVDMPSGAGGNQCTAGYYCPEASAFAVACDPGYYCANDRLNETSGKCNPGYYCTSLATVANPIDGITGNICPEGAYCPEGSTSPTLCQAGYYLNSTGNDDMSDCILCTPGMYCGGSGNSVPDGLCSAGWYCPGGQDTAMPTGYNCTLGHYCAEGSSAPLRCASGSYQDELGQSMCKGCPDGFFCDNVMDPVVLYNNSYCPTGFYCPENTTMSNEFPCPTGTFNNGTHQSSVSDCQQCSGGMYCDQTGLSQPVGQCLPGYYCLYGANSSTPSQPNNADICPEGLYCPLGTVSPQSCPPGTFNPTTGRQSVDECTNCTSGYYCPSYNMTAAVDLCQAGYYCPSKADVAAYIICPAGSYCQTGSGTPTACPAGTFSNMTGLTAEAQCTNCSGGYYCPDTGMTDTGYQCWGGYYCPTGISVPNPVGYLCPQGLHCPNGSEIYKQCTDGTYTSTTGESSCAVCPQGSYCLPVIPDNSTDNIKDCPQGYYCPQGTGRDWMSCPSGTYSNALSLYEESQCLPCTAGKYCMGTHLTTDSGDCSAGYYCTSGVDRSMPGASNDTATANCSCPSTTYFTGVGGICPIGHYCPTGTDVPKECLAGSYTDMIGQSVCTTCPEGFYCLTNATEYLSTPCPVGQYCPNGTQFGTQYPCPAGTYNPSTQRTSLTDCIDCPGGEYCEGVGNSAPTGNCTAGWYCSGGADSPNTTTNGGKCQPGYYCPEHSSDPTPCPGGQFCQFDGLDMPTDNCSAGYYCIARATTPTPTDGTTGDLCPAGYYCIAGASYPTPCSPGTYSGSTGNTQSGDCLQCSFGEYCGSYNLTETTGNCTAGYYCPQGQTTDTPFLCTVGHYCKEGTATPTICPSGFYQDSTGQSDCKLCPSGYYCDNTAGVVVVNDTVTCPEGYFCPEGTERSDQWPCPLGTFNNLTGLNQSSDCTPCTGGYYCGIVGQSAPTAQCDAGYFCKRYAQMSAPNQTTDADTCPQGSYCVVGTTTPEACPPGSFGASTGLRNVTECTPCTAGYYCQTPGLLNNEGLCNAGHFCVEGSNSPNQEICTSGHFCPQGTGTPERCPEGTFNSYTGLNSSDQCTPCTEGQYCMDEGLNATSGPCEPGYYCPPGQNSSRPSDYPCPVAYYCPINSSQPIPCDNGTYMNHTLGSECYTCPAGSQTGVGGICPVGHYCPIETTHPIPCAAGSYSNVTGLSTCYNCPEGYYCLQGAEEYAATPCDPGYYCPSGTISSTQYPCPAGTYYNLTMARDVMDCLPCPGGEYCATDGLGYPTGKCSQGWYCTSNSSSATPTSPEGGECQAGFYCPEGSYAQQQCTPGTYCQTTGLASPTGNCTAGYYCVLEASVPNPTDNTTGNECPVGHYCPEGSADKQPCTMGYYLDVTLQDEIIDCKLCPGGQYCAGSGLELPTGNCSAGYYCPGGQNMSMPTDYNCPVGHYCPEGTDAALRCENGTYQEQETQSLCKICPSGYFCDNTVSIVVLDNTTTICPMGYYCPEGTRYSLEHPCPIGTFNNRTGLQMESDCTPCLGGYYCPMVGMVTPIDMCDSGFYCKQNANISAPDQGVDANICPEGYYCLVGTANPVPCPKGTYSNGTGLEAEVDCVLCPAGSYCAETGLTNTSGPCSEGYYCEIASNHSRRDICPVGNYCPEGSGSPTPCPSGTYTNTEGLANVTQCTSCDPGKYCNDTGLSTYTGDCDPGFYCPGGDSVPNPVVTPCPIGLHCPMGSGLPVPCEPGSYTNLTQQSECLICPAGFYCVPEEVIQGMIQLRMYISIFLTGNSTSGYRSCSRGFYCLAGTGRNESACPVGTYSNQLGLADQSECQQCTGGMYCDRTNLTAPVASCDPGYYCSIGVDTPTPTGNHTGTGGICPLGYKCPGATVLPEGCEPGSYQDQENQASCKPCMAGYYCISNSTDYSDKICPSGHYCPTSTEYDIQYPCPVGTFNNLTGQANDSACEQCSPGHYCASPGLFMPTDMCDPGWYCTLGTSLAQPTSPEGGKCVAGQYCPQGSSAPLGCEPGQYCDVDMMSSPRGDCATGYYCNSNSSTDKPTGTGGDRCPPGYYCEVGSHTPSPCPPGYFQPSYRAENVTWCILCTGGKYCNASGLSTEDGDCDAGYYCPEGQVVRDPSAYLCPAGYYCPLGSPSETLCPSGSYQDETGQSTCKDCPEGFYCDSSVGPIVNYTLYVCPEGHYCPNGTKVSSQYPCPAGTFNNGTGLRSDTECSDCLGGYYCTSGTTNPSLPCSEGFFCHNGAMTAAPSQGVNADECPVGHYCPEQTTEPIKCPRGTFSNNVRLRNESDCTPCTQGSYCNDTALTAPTGLCTAGYFCVVGSDNHAPEICTAGRYCPEGSHTPTRCPAGTFSNTTGLTAVEECTNCTKGSYCQSTGLTDVEGNCTQGYYCPEGSDKANNIICPIGLHCPVGSDEPRSCLSGYYTNRTGEWECDICPNGFYCLPENVTAGIPTSGYFDCPAGYYCPNGTGLDWMPCPKGTYSAKTNLYMVSQCTDCDGGKHCSVDGATTVTGDCDAGYYCQSGVDRPNPDNSATNSSYPPTCPLIGGHTGYGDICPKGYMCPVGSELPTECPAGTYQDEEGQSTCKTCPEGFYCTTNSTDFSDKPCPVGHYCSNGTTHANQYPCLKGTYNPAQQQTNISSCLECDGGKYCPSDGAENPAGNCSAGWYCYGSSIMAMPSDPVQGGRCSVGQYCPEGSEAPIECPGGEYCQTTGLSTPTGICFQGYYCNISAFVQTPPPGMTGDRCPTGHYCPIQSSTPTPCPIGYYYGSTGATQESDCVICTKGKYCGSYGLTAETGDCDPGYYCPEGQTVATPANYSCPLGYFCVGGKELPEPCASGTYQDEPIQSTCKTCPAGFYCNATFGPVINYATYICPEGFFCPDGTRYPEEFPCPEGTFNNRTGLNSTSECSECVGGMACDVEGLTYPIRPCSAGYFCRQSADSTTPSLGSLADQCPAGSYCPVETAEPIGCPEGSYSSAMALQMESQCINCTGGLIAVVGQCLPGFYCPVGSKVSTEIICTAGAYCPVGTENPVPCPAGKYSDVGGLSMESQCSLCTEGYYCETTGMTNVTGPCKEGYYCPNGSSVETQIICPAAMHCPTGSATPQECPAGMFVDYDGAAACSVCPEGYYCVPELSIEGNSASAKNICPMGFFCPNGTGHDWQPCPAGTYGLSQGLKKAEDCTPCTGGQYCE</sequence>
<evidence type="ECO:0000313" key="3">
    <source>
        <dbReference type="EMBL" id="VDH98933.1"/>
    </source>
</evidence>
<evidence type="ECO:0000259" key="2">
    <source>
        <dbReference type="SMART" id="SM00208"/>
    </source>
</evidence>
<dbReference type="SMART" id="SM00289">
    <property type="entry name" value="WR1"/>
    <property type="match status" value="13"/>
</dbReference>
<dbReference type="SUPFAM" id="SSF57184">
    <property type="entry name" value="Growth factor receptor domain"/>
    <property type="match status" value="19"/>
</dbReference>
<feature type="domain" description="TNFR-Cys" evidence="2">
    <location>
        <begin position="144"/>
        <end position="174"/>
    </location>
</feature>